<sequence>MHQKDIKHYFNVFCLLISFIFSKKCARPFLNAFFINFLILHYLAFFKTVKYDVFYGVNELCLHDADCKRQYYNKLQVFPSGNFSFCVIIIRFIAVVTVVANVIRLIKDYTKMVINIENLIIQIGVLICIESLDWIIRIKLVSKVYSMHVSRDPINFQYYKMTLEGTSSVFLLLIIFYIYLIEKRNIKNNVYVNDEKRNAYEKK</sequence>
<evidence type="ECO:0000313" key="5">
    <source>
        <dbReference type="WormBase" id="SRAE_1000321700"/>
    </source>
</evidence>
<feature type="transmembrane region" description="Helical" evidence="1">
    <location>
        <begin position="158"/>
        <end position="180"/>
    </location>
</feature>
<dbReference type="WormBase" id="SRAE_1000321700">
    <property type="protein sequence ID" value="SRP04728"/>
    <property type="gene ID" value="WBGene00259834"/>
</dbReference>
<proteinExistence type="predicted"/>
<name>A0A090MX79_STRRB</name>
<keyword evidence="1" id="KW-1133">Transmembrane helix</keyword>
<feature type="transmembrane region" description="Helical" evidence="1">
    <location>
        <begin position="118"/>
        <end position="138"/>
    </location>
</feature>
<evidence type="ECO:0000256" key="1">
    <source>
        <dbReference type="SAM" id="Phobius"/>
    </source>
</evidence>
<dbReference type="EMBL" id="LN609528">
    <property type="protein sequence ID" value="CEF64964.1"/>
    <property type="molecule type" value="Genomic_DNA"/>
</dbReference>
<keyword evidence="1" id="KW-0472">Membrane</keyword>
<evidence type="ECO:0000313" key="2">
    <source>
        <dbReference type="EMBL" id="CEF64964.1"/>
    </source>
</evidence>
<dbReference type="WBParaSite" id="SRAE_1000321700.1">
    <property type="protein sequence ID" value="SRAE_1000321700.1"/>
    <property type="gene ID" value="WBGene00259834"/>
</dbReference>
<feature type="transmembrane region" description="Helical" evidence="1">
    <location>
        <begin position="82"/>
        <end position="106"/>
    </location>
</feature>
<dbReference type="AlphaFoldDB" id="A0A090MX79"/>
<dbReference type="GeneID" id="36377329"/>
<keyword evidence="3" id="KW-1185">Reference proteome</keyword>
<reference evidence="4" key="2">
    <citation type="submission" date="2020-12" db="UniProtKB">
        <authorList>
            <consortium name="WormBaseParasite"/>
        </authorList>
    </citation>
    <scope>IDENTIFICATION</scope>
</reference>
<evidence type="ECO:0000313" key="3">
    <source>
        <dbReference type="Proteomes" id="UP000035682"/>
    </source>
</evidence>
<protein>
    <submittedName>
        <fullName evidence="2 4">Uncharacterized protein</fullName>
    </submittedName>
</protein>
<keyword evidence="1" id="KW-0812">Transmembrane</keyword>
<dbReference type="RefSeq" id="XP_024504165.1">
    <property type="nucleotide sequence ID" value="XM_024650382.1"/>
</dbReference>
<organism evidence="2">
    <name type="scientific">Strongyloides ratti</name>
    <name type="common">Parasitic roundworm</name>
    <dbReference type="NCBI Taxonomy" id="34506"/>
    <lineage>
        <taxon>Eukaryota</taxon>
        <taxon>Metazoa</taxon>
        <taxon>Ecdysozoa</taxon>
        <taxon>Nematoda</taxon>
        <taxon>Chromadorea</taxon>
        <taxon>Rhabditida</taxon>
        <taxon>Tylenchina</taxon>
        <taxon>Panagrolaimomorpha</taxon>
        <taxon>Strongyloidoidea</taxon>
        <taxon>Strongyloididae</taxon>
        <taxon>Strongyloides</taxon>
    </lineage>
</organism>
<reference evidence="2 3" key="1">
    <citation type="submission" date="2014-09" db="EMBL/GenBank/DDBJ databases">
        <authorList>
            <person name="Martin A.A."/>
        </authorList>
    </citation>
    <scope>NUCLEOTIDE SEQUENCE</scope>
    <source>
        <strain evidence="3">ED321</strain>
        <strain evidence="2">ED321 Heterogonic</strain>
    </source>
</reference>
<dbReference type="CTD" id="36377329"/>
<feature type="transmembrane region" description="Helical" evidence="1">
    <location>
        <begin position="29"/>
        <end position="46"/>
    </location>
</feature>
<gene>
    <name evidence="2 4 5" type="ORF">SRAE_1000321700</name>
</gene>
<evidence type="ECO:0000313" key="4">
    <source>
        <dbReference type="WBParaSite" id="SRAE_1000321700.1"/>
    </source>
</evidence>
<accession>A0A090MX79</accession>
<dbReference type="Proteomes" id="UP000035682">
    <property type="component" value="Unplaced"/>
</dbReference>